<dbReference type="InterPro" id="IPR013342">
    <property type="entry name" value="Mandelate_racemase_C"/>
</dbReference>
<sequence>MEIKDMSWEIVEIPLTEPFKIALGTTYTYRGIIVKICTDEFCGIGEAAPSPRITGDTVGSVIAALELFKPAIIGMDALEIGKSMTRINRIAARNSTAKAAVDFALYDLLGKRAGMPVRNLLGAEKDRIETSLTVTIGTLEESVKSAEKLLDAGARVLKVKIGLDPQQDIERIKALRDLTDVKIRVDANQGYSLKRAIKVLKALEKYDIEFAEQPIPAAQIDNLAILRRETAVPIMADEAMHTKEDVLRLAGKVDAINIKLMKSGGIHEALKLAHVAKAAGMKIMIGCMIETKLGISAGTHFALGIGADYADLDGYWDLTEQPFEGVKLEDGYNILPDAPGLGVRRIQD</sequence>
<dbReference type="GO" id="GO:0046872">
    <property type="term" value="F:metal ion binding"/>
    <property type="evidence" value="ECO:0007669"/>
    <property type="project" value="UniProtKB-KW"/>
</dbReference>
<protein>
    <submittedName>
        <fullName evidence="7">L-alanine-DL-glutamate epimerase-like</fullName>
    </submittedName>
</protein>
<proteinExistence type="inferred from homology"/>
<dbReference type="FunFam" id="3.30.390.10:FF:000009">
    <property type="entry name" value="Hydrophobic dipeptide epimerase"/>
    <property type="match status" value="1"/>
</dbReference>
<dbReference type="Pfam" id="PF13378">
    <property type="entry name" value="MR_MLE_C"/>
    <property type="match status" value="1"/>
</dbReference>
<dbReference type="SFLD" id="SFLDF00009">
    <property type="entry name" value="o-succinylbenzoate_synthase"/>
    <property type="match status" value="1"/>
</dbReference>
<evidence type="ECO:0000313" key="7">
    <source>
        <dbReference type="EMBL" id="AAZ32484.1"/>
    </source>
</evidence>
<reference evidence="7" key="1">
    <citation type="submission" date="2005-07" db="EMBL/GenBank/DDBJ databases">
        <title>A hyperthermophilic lifestyle for uncultured Archaea of the DHVE2 lineage: evidence from environmental genomics.</title>
        <authorList>
            <person name="Moussard H."/>
            <person name="Hennecke G."/>
            <person name="Moreira D."/>
            <person name="Jouffe V."/>
            <person name="Lopez-Garcia P."/>
            <person name="Jeanthon C."/>
        </authorList>
    </citation>
    <scope>NUCLEOTIDE SEQUENCE</scope>
</reference>
<feature type="domain" description="Mandelate racemase/muconate lactonizing enzyme C-terminal" evidence="6">
    <location>
        <begin position="139"/>
        <end position="233"/>
    </location>
</feature>
<dbReference type="InterPro" id="IPR034603">
    <property type="entry name" value="Dipeptide_epimerase"/>
</dbReference>
<evidence type="ECO:0000256" key="2">
    <source>
        <dbReference type="ARBA" id="ARBA00008031"/>
    </source>
</evidence>
<keyword evidence="5" id="KW-0413">Isomerase</keyword>
<dbReference type="PROSITE" id="PS00908">
    <property type="entry name" value="MR_MLE_1"/>
    <property type="match status" value="1"/>
</dbReference>
<dbReference type="EMBL" id="DQ118403">
    <property type="protein sequence ID" value="AAZ32484.1"/>
    <property type="molecule type" value="Genomic_DNA"/>
</dbReference>
<dbReference type="PANTHER" id="PTHR48073">
    <property type="entry name" value="O-SUCCINYLBENZOATE SYNTHASE-RELATED"/>
    <property type="match status" value="1"/>
</dbReference>
<keyword evidence="4" id="KW-0460">Magnesium</keyword>
<dbReference type="SUPFAM" id="SSF51604">
    <property type="entry name" value="Enolase C-terminal domain-like"/>
    <property type="match status" value="1"/>
</dbReference>
<evidence type="ECO:0000256" key="5">
    <source>
        <dbReference type="ARBA" id="ARBA00023235"/>
    </source>
</evidence>
<evidence type="ECO:0000256" key="1">
    <source>
        <dbReference type="ARBA" id="ARBA00001946"/>
    </source>
</evidence>
<organism evidence="7">
    <name type="scientific">uncultured euryarchaeote Alv-FOS1</name>
    <dbReference type="NCBI Taxonomy" id="337892"/>
    <lineage>
        <taxon>Archaea</taxon>
        <taxon>Methanobacteriati</taxon>
        <taxon>Methanobacteriota</taxon>
        <taxon>environmental samples</taxon>
    </lineage>
</organism>
<accession>Q3SAA3</accession>
<dbReference type="InterPro" id="IPR029065">
    <property type="entry name" value="Enolase_C-like"/>
</dbReference>
<dbReference type="GO" id="GO:0009063">
    <property type="term" value="P:amino acid catabolic process"/>
    <property type="evidence" value="ECO:0007669"/>
    <property type="project" value="InterPro"/>
</dbReference>
<evidence type="ECO:0000259" key="6">
    <source>
        <dbReference type="SMART" id="SM00922"/>
    </source>
</evidence>
<dbReference type="Gene3D" id="3.20.20.120">
    <property type="entry name" value="Enolase-like C-terminal domain"/>
    <property type="match status" value="1"/>
</dbReference>
<dbReference type="SUPFAM" id="SSF54826">
    <property type="entry name" value="Enolase N-terminal domain-like"/>
    <property type="match status" value="1"/>
</dbReference>
<comment type="cofactor">
    <cofactor evidence="1">
        <name>Mg(2+)</name>
        <dbReference type="ChEBI" id="CHEBI:18420"/>
    </cofactor>
</comment>
<evidence type="ECO:0000256" key="4">
    <source>
        <dbReference type="ARBA" id="ARBA00022842"/>
    </source>
</evidence>
<dbReference type="PANTHER" id="PTHR48073:SF2">
    <property type="entry name" value="O-SUCCINYLBENZOATE SYNTHASE"/>
    <property type="match status" value="1"/>
</dbReference>
<dbReference type="Pfam" id="PF02746">
    <property type="entry name" value="MR_MLE_N"/>
    <property type="match status" value="1"/>
</dbReference>
<dbReference type="SMART" id="SM00922">
    <property type="entry name" value="MR_MLE"/>
    <property type="match status" value="1"/>
</dbReference>
<dbReference type="InterPro" id="IPR013341">
    <property type="entry name" value="Mandelate_racemase_N_dom"/>
</dbReference>
<dbReference type="InterPro" id="IPR029017">
    <property type="entry name" value="Enolase-like_N"/>
</dbReference>
<dbReference type="GO" id="GO:0016855">
    <property type="term" value="F:racemase and epimerase activity, acting on amino acids and derivatives"/>
    <property type="evidence" value="ECO:0007669"/>
    <property type="project" value="InterPro"/>
</dbReference>
<comment type="similarity">
    <text evidence="2">Belongs to the mandelate racemase/muconate lactonizing enzyme family.</text>
</comment>
<dbReference type="CDD" id="cd03319">
    <property type="entry name" value="L-Ala-DL-Glu_epimerase"/>
    <property type="match status" value="1"/>
</dbReference>
<dbReference type="AlphaFoldDB" id="Q3SAA3"/>
<dbReference type="SFLD" id="SFLDS00001">
    <property type="entry name" value="Enolase"/>
    <property type="match status" value="1"/>
</dbReference>
<keyword evidence="3" id="KW-0479">Metal-binding</keyword>
<dbReference type="Gene3D" id="3.30.390.10">
    <property type="entry name" value="Enolase-like, N-terminal domain"/>
    <property type="match status" value="1"/>
</dbReference>
<name>Q3SAA3_9EURY</name>
<dbReference type="InterPro" id="IPR036849">
    <property type="entry name" value="Enolase-like_C_sf"/>
</dbReference>
<dbReference type="SFLD" id="SFLDG00180">
    <property type="entry name" value="muconate_cycloisomerase"/>
    <property type="match status" value="1"/>
</dbReference>
<evidence type="ECO:0000256" key="3">
    <source>
        <dbReference type="ARBA" id="ARBA00022723"/>
    </source>
</evidence>
<dbReference type="InterPro" id="IPR018110">
    <property type="entry name" value="Mandel_Rmase/mucon_lact_enz_CS"/>
</dbReference>